<reference evidence="3" key="1">
    <citation type="submission" date="2024-07" db="EMBL/GenBank/DDBJ databases">
        <authorList>
            <person name="Kim Y.J."/>
            <person name="Jeong J.Y."/>
        </authorList>
    </citation>
    <scope>NUCLEOTIDE SEQUENCE</scope>
    <source>
        <strain evidence="3">GIHE-MW2</strain>
    </source>
</reference>
<keyword evidence="1" id="KW-0175">Coiled coil</keyword>
<organism evidence="3">
    <name type="scientific">Planktothricoides raciborskii GIHE-MW2</name>
    <dbReference type="NCBI Taxonomy" id="2792601"/>
    <lineage>
        <taxon>Bacteria</taxon>
        <taxon>Bacillati</taxon>
        <taxon>Cyanobacteriota</taxon>
        <taxon>Cyanophyceae</taxon>
        <taxon>Oscillatoriophycideae</taxon>
        <taxon>Oscillatoriales</taxon>
        <taxon>Oscillatoriaceae</taxon>
        <taxon>Planktothricoides</taxon>
    </lineage>
</organism>
<proteinExistence type="predicted"/>
<dbReference type="PANTHER" id="PTHR38010:SF1">
    <property type="entry name" value="SLR0848 PROTEIN"/>
    <property type="match status" value="1"/>
</dbReference>
<evidence type="ECO:0000256" key="1">
    <source>
        <dbReference type="SAM" id="Coils"/>
    </source>
</evidence>
<name>A0AAU8JLP2_9CYAN</name>
<dbReference type="SUPFAM" id="SSF58113">
    <property type="entry name" value="Apolipoprotein A-I"/>
    <property type="match status" value="1"/>
</dbReference>
<sequence length="219" mass="25279">MLRQDTDRINAKTQGITSNEELSPQAPTNASTNFDIQRELNHLEDIIVYSPRIPFSGRLFVDEDQFLDQLDFIRLNLPTAFAEAENIVRQKEDILMQAEQYAQEIIEAAEQRAMQILDEIGIVRQAKQEAEALRKQVQSECESAQQQTIAEIEQLRRQTQQEIEEMRRQAIAECEAIESDADEYADSVLQNLEHNLTDMLRVIQNGRQHLQRDAKPPMS</sequence>
<accession>A0AAU8JLP2</accession>
<dbReference type="Gene3D" id="1.20.120.20">
    <property type="entry name" value="Apolipoprotein"/>
    <property type="match status" value="1"/>
</dbReference>
<protein>
    <submittedName>
        <fullName evidence="3">ATP synthase F0 subunit B</fullName>
    </submittedName>
</protein>
<feature type="compositionally biased region" description="Basic and acidic residues" evidence="2">
    <location>
        <begin position="1"/>
        <end position="10"/>
    </location>
</feature>
<evidence type="ECO:0000313" key="3">
    <source>
        <dbReference type="EMBL" id="XCM39400.1"/>
    </source>
</evidence>
<dbReference type="PANTHER" id="PTHR38010">
    <property type="entry name" value="SLR0848 PROTEIN"/>
    <property type="match status" value="1"/>
</dbReference>
<evidence type="ECO:0000256" key="2">
    <source>
        <dbReference type="SAM" id="MobiDB-lite"/>
    </source>
</evidence>
<dbReference type="EMBL" id="CP159837">
    <property type="protein sequence ID" value="XCM39400.1"/>
    <property type="molecule type" value="Genomic_DNA"/>
</dbReference>
<feature type="region of interest" description="Disordered" evidence="2">
    <location>
        <begin position="1"/>
        <end position="30"/>
    </location>
</feature>
<feature type="compositionally biased region" description="Polar residues" evidence="2">
    <location>
        <begin position="11"/>
        <end position="30"/>
    </location>
</feature>
<dbReference type="RefSeq" id="WP_054468585.1">
    <property type="nucleotide sequence ID" value="NZ_CP159837.1"/>
</dbReference>
<dbReference type="AlphaFoldDB" id="A0AAU8JLP2"/>
<gene>
    <name evidence="3" type="ORF">ABWT76_002323</name>
</gene>
<dbReference type="CDD" id="cd06503">
    <property type="entry name" value="ATP-synt_Fo_b"/>
    <property type="match status" value="1"/>
</dbReference>
<feature type="coiled-coil region" evidence="1">
    <location>
        <begin position="84"/>
        <end position="180"/>
    </location>
</feature>